<keyword evidence="3" id="KW-0812">Transmembrane</keyword>
<comment type="subcellular location">
    <subcellularLocation>
        <location evidence="1">Endoplasmic reticulum membrane</location>
    </subcellularLocation>
</comment>
<feature type="region of interest" description="Disordered" evidence="9">
    <location>
        <begin position="33"/>
        <end position="63"/>
    </location>
</feature>
<reference evidence="11" key="1">
    <citation type="submission" date="2025-08" db="UniProtKB">
        <authorList>
            <consortium name="Ensembl"/>
        </authorList>
    </citation>
    <scope>IDENTIFICATION</scope>
</reference>
<feature type="domain" description="SMP-LTD" evidence="10">
    <location>
        <begin position="62"/>
        <end position="145"/>
    </location>
</feature>
<dbReference type="InterPro" id="IPR019411">
    <property type="entry name" value="MMM1_dom"/>
</dbReference>
<gene>
    <name evidence="11" type="primary">LOC107683079</name>
</gene>
<evidence type="ECO:0000256" key="7">
    <source>
        <dbReference type="ARBA" id="ARBA00023121"/>
    </source>
</evidence>
<dbReference type="Ensembl" id="ENSSANT00000007303.1">
    <property type="protein sequence ID" value="ENSSANP00000006784.1"/>
    <property type="gene ID" value="ENSSANG00000003865.1"/>
</dbReference>
<evidence type="ECO:0000313" key="12">
    <source>
        <dbReference type="Proteomes" id="UP000472260"/>
    </source>
</evidence>
<dbReference type="GO" id="GO:0006869">
    <property type="term" value="P:lipid transport"/>
    <property type="evidence" value="ECO:0007669"/>
    <property type="project" value="UniProtKB-KW"/>
</dbReference>
<proteinExistence type="predicted"/>
<dbReference type="AlphaFoldDB" id="A0A671KJ50"/>
<evidence type="ECO:0000256" key="8">
    <source>
        <dbReference type="ARBA" id="ARBA00023136"/>
    </source>
</evidence>
<organism evidence="11 12">
    <name type="scientific">Sinocyclocheilus anshuiensis</name>
    <dbReference type="NCBI Taxonomy" id="1608454"/>
    <lineage>
        <taxon>Eukaryota</taxon>
        <taxon>Metazoa</taxon>
        <taxon>Chordata</taxon>
        <taxon>Craniata</taxon>
        <taxon>Vertebrata</taxon>
        <taxon>Euteleostomi</taxon>
        <taxon>Actinopterygii</taxon>
        <taxon>Neopterygii</taxon>
        <taxon>Teleostei</taxon>
        <taxon>Ostariophysi</taxon>
        <taxon>Cypriniformes</taxon>
        <taxon>Cyprinidae</taxon>
        <taxon>Cyprininae</taxon>
        <taxon>Sinocyclocheilus</taxon>
    </lineage>
</organism>
<keyword evidence="4" id="KW-0256">Endoplasmic reticulum</keyword>
<evidence type="ECO:0000256" key="4">
    <source>
        <dbReference type="ARBA" id="ARBA00022824"/>
    </source>
</evidence>
<keyword evidence="2" id="KW-0813">Transport</keyword>
<dbReference type="GO" id="GO:0008289">
    <property type="term" value="F:lipid binding"/>
    <property type="evidence" value="ECO:0007669"/>
    <property type="project" value="UniProtKB-KW"/>
</dbReference>
<sequence length="145" mass="16427">MFQSHPRQKDLDASLKQKVLEYNVYMAKYVSQSAGSPTTSPDQSAGSSPGIVKKFPASREQESESEAWVNALLGRIVWDFLGEKYWADVVSKKIQKKLSKIRLPYFMNELTLTELDMGISIPKILNNQCYSLYLSVVIMLCLIDV</sequence>
<evidence type="ECO:0000256" key="1">
    <source>
        <dbReference type="ARBA" id="ARBA00004586"/>
    </source>
</evidence>
<dbReference type="Pfam" id="PF10296">
    <property type="entry name" value="MMM1"/>
    <property type="match status" value="1"/>
</dbReference>
<keyword evidence="6" id="KW-0445">Lipid transport</keyword>
<evidence type="ECO:0000313" key="11">
    <source>
        <dbReference type="Ensembl" id="ENSSANP00000006784.1"/>
    </source>
</evidence>
<dbReference type="PANTHER" id="PTHR13466">
    <property type="entry name" value="TEX2 PROTEIN-RELATED"/>
    <property type="match status" value="1"/>
</dbReference>
<name>A0A671KJ50_9TELE</name>
<evidence type="ECO:0000256" key="6">
    <source>
        <dbReference type="ARBA" id="ARBA00023055"/>
    </source>
</evidence>
<keyword evidence="7" id="KW-0446">Lipid-binding</keyword>
<dbReference type="PANTHER" id="PTHR13466:SF2">
    <property type="entry name" value="TESTIS-EXPRESSED PROTEIN 2"/>
    <property type="match status" value="1"/>
</dbReference>
<evidence type="ECO:0000256" key="5">
    <source>
        <dbReference type="ARBA" id="ARBA00022989"/>
    </source>
</evidence>
<evidence type="ECO:0000259" key="10">
    <source>
        <dbReference type="PROSITE" id="PS51847"/>
    </source>
</evidence>
<dbReference type="GO" id="GO:0005789">
    <property type="term" value="C:endoplasmic reticulum membrane"/>
    <property type="evidence" value="ECO:0007669"/>
    <property type="project" value="UniProtKB-SubCell"/>
</dbReference>
<dbReference type="InterPro" id="IPR031468">
    <property type="entry name" value="SMP_LBD"/>
</dbReference>
<reference evidence="11" key="2">
    <citation type="submission" date="2025-09" db="UniProtKB">
        <authorList>
            <consortium name="Ensembl"/>
        </authorList>
    </citation>
    <scope>IDENTIFICATION</scope>
</reference>
<dbReference type="PROSITE" id="PS51847">
    <property type="entry name" value="SMP"/>
    <property type="match status" value="1"/>
</dbReference>
<accession>A0A671KJ50</accession>
<protein>
    <submittedName>
        <fullName evidence="11">Testis-expressed sequence 2 protein-like</fullName>
    </submittedName>
</protein>
<evidence type="ECO:0000256" key="9">
    <source>
        <dbReference type="SAM" id="MobiDB-lite"/>
    </source>
</evidence>
<evidence type="ECO:0000256" key="3">
    <source>
        <dbReference type="ARBA" id="ARBA00022692"/>
    </source>
</evidence>
<dbReference type="Proteomes" id="UP000472260">
    <property type="component" value="Unassembled WGS sequence"/>
</dbReference>
<evidence type="ECO:0000256" key="2">
    <source>
        <dbReference type="ARBA" id="ARBA00022448"/>
    </source>
</evidence>
<keyword evidence="5" id="KW-1133">Transmembrane helix</keyword>
<keyword evidence="8" id="KW-0472">Membrane</keyword>
<feature type="compositionally biased region" description="Polar residues" evidence="9">
    <location>
        <begin position="33"/>
        <end position="47"/>
    </location>
</feature>
<keyword evidence="12" id="KW-1185">Reference proteome</keyword>